<organism evidence="2 3">
    <name type="scientific">Streptomyces lavendofoliae</name>
    <dbReference type="NCBI Taxonomy" id="67314"/>
    <lineage>
        <taxon>Bacteria</taxon>
        <taxon>Bacillati</taxon>
        <taxon>Actinomycetota</taxon>
        <taxon>Actinomycetes</taxon>
        <taxon>Kitasatosporales</taxon>
        <taxon>Streptomycetaceae</taxon>
        <taxon>Streptomyces</taxon>
    </lineage>
</organism>
<protein>
    <submittedName>
        <fullName evidence="2">Uncharacterized protein</fullName>
    </submittedName>
</protein>
<gene>
    <name evidence="2" type="ORF">GCM10010274_24320</name>
</gene>
<evidence type="ECO:0000313" key="2">
    <source>
        <dbReference type="EMBL" id="GGU36108.1"/>
    </source>
</evidence>
<reference evidence="2" key="2">
    <citation type="submission" date="2020-09" db="EMBL/GenBank/DDBJ databases">
        <authorList>
            <person name="Sun Q."/>
            <person name="Ohkuma M."/>
        </authorList>
    </citation>
    <scope>NUCLEOTIDE SEQUENCE</scope>
    <source>
        <strain evidence="2">JCM 4391</strain>
    </source>
</reference>
<dbReference type="EMBL" id="BMTP01000005">
    <property type="protein sequence ID" value="GGU36108.1"/>
    <property type="molecule type" value="Genomic_DNA"/>
</dbReference>
<evidence type="ECO:0000313" key="3">
    <source>
        <dbReference type="Proteomes" id="UP000636661"/>
    </source>
</evidence>
<evidence type="ECO:0000256" key="1">
    <source>
        <dbReference type="SAM" id="MobiDB-lite"/>
    </source>
</evidence>
<keyword evidence="3" id="KW-1185">Reference proteome</keyword>
<comment type="caution">
    <text evidence="2">The sequence shown here is derived from an EMBL/GenBank/DDBJ whole genome shotgun (WGS) entry which is preliminary data.</text>
</comment>
<dbReference type="Proteomes" id="UP000636661">
    <property type="component" value="Unassembled WGS sequence"/>
</dbReference>
<sequence>MSDGRDISRHRGGAAAGPRMTGKTAPLRRAGGDGGTTQANALGENQVRAV</sequence>
<feature type="region of interest" description="Disordered" evidence="1">
    <location>
        <begin position="1"/>
        <end position="50"/>
    </location>
</feature>
<name>A0A918HW30_9ACTN</name>
<dbReference type="AlphaFoldDB" id="A0A918HW30"/>
<accession>A0A918HW30</accession>
<proteinExistence type="predicted"/>
<reference evidence="2" key="1">
    <citation type="journal article" date="2014" name="Int. J. Syst. Evol. Microbiol.">
        <title>Complete genome sequence of Corynebacterium casei LMG S-19264T (=DSM 44701T), isolated from a smear-ripened cheese.</title>
        <authorList>
            <consortium name="US DOE Joint Genome Institute (JGI-PGF)"/>
            <person name="Walter F."/>
            <person name="Albersmeier A."/>
            <person name="Kalinowski J."/>
            <person name="Ruckert C."/>
        </authorList>
    </citation>
    <scope>NUCLEOTIDE SEQUENCE</scope>
    <source>
        <strain evidence="2">JCM 4391</strain>
    </source>
</reference>